<dbReference type="Gene3D" id="2.102.10.10">
    <property type="entry name" value="Rieske [2Fe-2S] iron-sulphur domain"/>
    <property type="match status" value="1"/>
</dbReference>
<evidence type="ECO:0000256" key="4">
    <source>
        <dbReference type="ARBA" id="ARBA00023014"/>
    </source>
</evidence>
<keyword evidence="1" id="KW-0001">2Fe-2S</keyword>
<comment type="cofactor">
    <cofactor evidence="5">
        <name>[2Fe-2S] cluster</name>
        <dbReference type="ChEBI" id="CHEBI:190135"/>
    </cofactor>
</comment>
<reference evidence="8" key="2">
    <citation type="submission" date="2020-09" db="EMBL/GenBank/DDBJ databases">
        <authorList>
            <person name="Sun Q."/>
            <person name="Zhou Y."/>
        </authorList>
    </citation>
    <scope>NUCLEOTIDE SEQUENCE</scope>
    <source>
        <strain evidence="8">CGMCC 1.12987</strain>
    </source>
</reference>
<dbReference type="RefSeq" id="WP_229725493.1">
    <property type="nucleotide sequence ID" value="NZ_BMGR01000015.1"/>
</dbReference>
<dbReference type="Pfam" id="PF00355">
    <property type="entry name" value="Rieske"/>
    <property type="match status" value="1"/>
</dbReference>
<evidence type="ECO:0000259" key="7">
    <source>
        <dbReference type="PROSITE" id="PS51296"/>
    </source>
</evidence>
<dbReference type="AlphaFoldDB" id="A0A917G277"/>
<keyword evidence="4" id="KW-0411">Iron-sulfur</keyword>
<dbReference type="EMBL" id="BMGR01000015">
    <property type="protein sequence ID" value="GGG19168.1"/>
    <property type="molecule type" value="Genomic_DNA"/>
</dbReference>
<dbReference type="GO" id="GO:0051537">
    <property type="term" value="F:2 iron, 2 sulfur cluster binding"/>
    <property type="evidence" value="ECO:0007669"/>
    <property type="project" value="UniProtKB-KW"/>
</dbReference>
<protein>
    <submittedName>
        <fullName evidence="8">(2Fe-2S)-binding protein</fullName>
    </submittedName>
</protein>
<dbReference type="PANTHER" id="PTHR21496">
    <property type="entry name" value="FERREDOXIN-RELATED"/>
    <property type="match status" value="1"/>
</dbReference>
<organism evidence="8 9">
    <name type="scientific">Paenibacillus abyssi</name>
    <dbReference type="NCBI Taxonomy" id="1340531"/>
    <lineage>
        <taxon>Bacteria</taxon>
        <taxon>Bacillati</taxon>
        <taxon>Bacillota</taxon>
        <taxon>Bacilli</taxon>
        <taxon>Bacillales</taxon>
        <taxon>Paenibacillaceae</taxon>
        <taxon>Paenibacillus</taxon>
    </lineage>
</organism>
<reference evidence="8" key="1">
    <citation type="journal article" date="2014" name="Int. J. Syst. Evol. Microbiol.">
        <title>Complete genome sequence of Corynebacterium casei LMG S-19264T (=DSM 44701T), isolated from a smear-ripened cheese.</title>
        <authorList>
            <consortium name="US DOE Joint Genome Institute (JGI-PGF)"/>
            <person name="Walter F."/>
            <person name="Albersmeier A."/>
            <person name="Kalinowski J."/>
            <person name="Ruckert C."/>
        </authorList>
    </citation>
    <scope>NUCLEOTIDE SEQUENCE</scope>
    <source>
        <strain evidence="8">CGMCC 1.12987</strain>
    </source>
</reference>
<evidence type="ECO:0000256" key="3">
    <source>
        <dbReference type="ARBA" id="ARBA00023004"/>
    </source>
</evidence>
<dbReference type="GO" id="GO:0046872">
    <property type="term" value="F:metal ion binding"/>
    <property type="evidence" value="ECO:0007669"/>
    <property type="project" value="UniProtKB-KW"/>
</dbReference>
<evidence type="ECO:0000313" key="9">
    <source>
        <dbReference type="Proteomes" id="UP000644756"/>
    </source>
</evidence>
<evidence type="ECO:0000313" key="8">
    <source>
        <dbReference type="EMBL" id="GGG19168.1"/>
    </source>
</evidence>
<evidence type="ECO:0000256" key="2">
    <source>
        <dbReference type="ARBA" id="ARBA00022723"/>
    </source>
</evidence>
<dbReference type="PANTHER" id="PTHR21496:SF0">
    <property type="entry name" value="RIESKE DOMAIN-CONTAINING PROTEIN"/>
    <property type="match status" value="1"/>
</dbReference>
<name>A0A917G277_9BACL</name>
<dbReference type="InterPro" id="IPR036922">
    <property type="entry name" value="Rieske_2Fe-2S_sf"/>
</dbReference>
<accession>A0A917G277</accession>
<dbReference type="PROSITE" id="PS51296">
    <property type="entry name" value="RIESKE"/>
    <property type="match status" value="1"/>
</dbReference>
<sequence length="121" mass="13868">MEKVAREYVVGTVEEFPVGSHKVVKVDNREIGVFNVNGEFYALPNLCPHQVGPLCQGKVSGTLVANKDTDWKRTWDREGEIVYCPWHRLEFDIKTGDCLAFPDIKIRSYNVKVEEGQIKVW</sequence>
<evidence type="ECO:0000256" key="1">
    <source>
        <dbReference type="ARBA" id="ARBA00022714"/>
    </source>
</evidence>
<feature type="domain" description="Rieske" evidence="7">
    <location>
        <begin position="7"/>
        <end position="120"/>
    </location>
</feature>
<dbReference type="GO" id="GO:0016705">
    <property type="term" value="F:oxidoreductase activity, acting on paired donors, with incorporation or reduction of molecular oxygen"/>
    <property type="evidence" value="ECO:0007669"/>
    <property type="project" value="UniProtKB-ARBA"/>
</dbReference>
<keyword evidence="2" id="KW-0479">Metal-binding</keyword>
<comment type="similarity">
    <text evidence="6">Belongs to the bacterial ring-hydroxylating dioxygenase ferredoxin component family.</text>
</comment>
<dbReference type="SUPFAM" id="SSF50022">
    <property type="entry name" value="ISP domain"/>
    <property type="match status" value="1"/>
</dbReference>
<keyword evidence="9" id="KW-1185">Reference proteome</keyword>
<gene>
    <name evidence="8" type="ORF">GCM10010916_40000</name>
</gene>
<evidence type="ECO:0000256" key="5">
    <source>
        <dbReference type="ARBA" id="ARBA00034078"/>
    </source>
</evidence>
<dbReference type="InterPro" id="IPR017941">
    <property type="entry name" value="Rieske_2Fe-2S"/>
</dbReference>
<evidence type="ECO:0000256" key="6">
    <source>
        <dbReference type="ARBA" id="ARBA00038001"/>
    </source>
</evidence>
<keyword evidence="3" id="KW-0408">Iron</keyword>
<proteinExistence type="inferred from homology"/>
<dbReference type="GO" id="GO:0004497">
    <property type="term" value="F:monooxygenase activity"/>
    <property type="evidence" value="ECO:0007669"/>
    <property type="project" value="UniProtKB-ARBA"/>
</dbReference>
<dbReference type="Proteomes" id="UP000644756">
    <property type="component" value="Unassembled WGS sequence"/>
</dbReference>
<comment type="caution">
    <text evidence="8">The sequence shown here is derived from an EMBL/GenBank/DDBJ whole genome shotgun (WGS) entry which is preliminary data.</text>
</comment>